<evidence type="ECO:0000313" key="6">
    <source>
        <dbReference type="EMBL" id="ELS51128.1"/>
    </source>
</evidence>
<evidence type="ECO:0000259" key="5">
    <source>
        <dbReference type="PROSITE" id="PS50977"/>
    </source>
</evidence>
<dbReference type="RefSeq" id="WP_004003376.1">
    <property type="nucleotide sequence ID" value="NZ_AMLP01000246.1"/>
</dbReference>
<dbReference type="SUPFAM" id="SSF48498">
    <property type="entry name" value="Tetracyclin repressor-like, C-terminal domain"/>
    <property type="match status" value="1"/>
</dbReference>
<dbReference type="PANTHER" id="PTHR30055:SF234">
    <property type="entry name" value="HTH-TYPE TRANSCRIPTIONAL REGULATOR BETI"/>
    <property type="match status" value="1"/>
</dbReference>
<evidence type="ECO:0000256" key="1">
    <source>
        <dbReference type="ARBA" id="ARBA00023015"/>
    </source>
</evidence>
<evidence type="ECO:0000313" key="7">
    <source>
        <dbReference type="Proteomes" id="UP000011205"/>
    </source>
</evidence>
<dbReference type="InterPro" id="IPR036271">
    <property type="entry name" value="Tet_transcr_reg_TetR-rel_C_sf"/>
</dbReference>
<dbReference type="SUPFAM" id="SSF46689">
    <property type="entry name" value="Homeodomain-like"/>
    <property type="match status" value="1"/>
</dbReference>
<evidence type="ECO:0000256" key="4">
    <source>
        <dbReference type="PROSITE-ProRule" id="PRU00335"/>
    </source>
</evidence>
<accession>L8P4U6</accession>
<reference evidence="6 7" key="1">
    <citation type="journal article" date="2013" name="Genome Announc.">
        <title>Draft Genome Sequence of Streptomyces viridochromogenes Strain Tu57, Producer of Avilamycin.</title>
        <authorList>
            <person name="Gruning B.A."/>
            <person name="Erxleben A."/>
            <person name="Hahnlein A."/>
            <person name="Gunther S."/>
        </authorList>
    </citation>
    <scope>NUCLEOTIDE SEQUENCE [LARGE SCALE GENOMIC DNA]</scope>
    <source>
        <strain evidence="6 7">Tue57</strain>
    </source>
</reference>
<gene>
    <name evidence="6" type="ORF">STVIR_7912</name>
</gene>
<evidence type="ECO:0000256" key="2">
    <source>
        <dbReference type="ARBA" id="ARBA00023125"/>
    </source>
</evidence>
<dbReference type="PANTHER" id="PTHR30055">
    <property type="entry name" value="HTH-TYPE TRANSCRIPTIONAL REGULATOR RUTR"/>
    <property type="match status" value="1"/>
</dbReference>
<dbReference type="PATRIC" id="fig|1160705.3.peg.7821"/>
<dbReference type="InterPro" id="IPR009057">
    <property type="entry name" value="Homeodomain-like_sf"/>
</dbReference>
<feature type="DNA-binding region" description="H-T-H motif" evidence="4">
    <location>
        <begin position="42"/>
        <end position="61"/>
    </location>
</feature>
<evidence type="ECO:0000256" key="3">
    <source>
        <dbReference type="ARBA" id="ARBA00023163"/>
    </source>
</evidence>
<dbReference type="InterPro" id="IPR050109">
    <property type="entry name" value="HTH-type_TetR-like_transc_reg"/>
</dbReference>
<proteinExistence type="predicted"/>
<dbReference type="GO" id="GO:0003700">
    <property type="term" value="F:DNA-binding transcription factor activity"/>
    <property type="evidence" value="ECO:0007669"/>
    <property type="project" value="TreeGrafter"/>
</dbReference>
<dbReference type="EMBL" id="AMLP01000246">
    <property type="protein sequence ID" value="ELS51128.1"/>
    <property type="molecule type" value="Genomic_DNA"/>
</dbReference>
<dbReference type="Pfam" id="PF00440">
    <property type="entry name" value="TetR_N"/>
    <property type="match status" value="1"/>
</dbReference>
<dbReference type="InterPro" id="IPR025996">
    <property type="entry name" value="MT1864/Rv1816-like_C"/>
</dbReference>
<keyword evidence="3" id="KW-0804">Transcription</keyword>
<dbReference type="InterPro" id="IPR001647">
    <property type="entry name" value="HTH_TetR"/>
</dbReference>
<dbReference type="Proteomes" id="UP000011205">
    <property type="component" value="Unassembled WGS sequence"/>
</dbReference>
<keyword evidence="2 4" id="KW-0238">DNA-binding</keyword>
<keyword evidence="1" id="KW-0805">Transcription regulation</keyword>
<protein>
    <recommendedName>
        <fullName evidence="5">HTH tetR-type domain-containing protein</fullName>
    </recommendedName>
</protein>
<comment type="caution">
    <text evidence="6">The sequence shown here is derived from an EMBL/GenBank/DDBJ whole genome shotgun (WGS) entry which is preliminary data.</text>
</comment>
<name>L8P4U6_STRVR</name>
<dbReference type="GO" id="GO:0000976">
    <property type="term" value="F:transcription cis-regulatory region binding"/>
    <property type="evidence" value="ECO:0007669"/>
    <property type="project" value="TreeGrafter"/>
</dbReference>
<dbReference type="PROSITE" id="PS50977">
    <property type="entry name" value="HTH_TETR_2"/>
    <property type="match status" value="1"/>
</dbReference>
<sequence>MEGQGPARRVHNAWGEGERLRQEILDAAARILEETGRENALSLRGVAREVGIAAPSIYLHFKNKTELVWTVLADAYRALAAEMYEAAESAAGCGADPWGRMCATVAAYRRFAIDKPRRYRLMFSLEYEPEDRSVADHPLDMVRQAWTGAVGAYLTAVAPGRRAEAEVLGTHLWTAVHGQLVLWRTLPSPYVGSEDILIELEQSLLRRLLPEAEPGSRQTGVGEAGRPR</sequence>
<organism evidence="6 7">
    <name type="scientific">Streptomyces viridochromogenes Tue57</name>
    <dbReference type="NCBI Taxonomy" id="1160705"/>
    <lineage>
        <taxon>Bacteria</taxon>
        <taxon>Bacillati</taxon>
        <taxon>Actinomycetota</taxon>
        <taxon>Actinomycetes</taxon>
        <taxon>Kitasatosporales</taxon>
        <taxon>Streptomycetaceae</taxon>
        <taxon>Streptomyces</taxon>
    </lineage>
</organism>
<dbReference type="Gene3D" id="1.10.357.10">
    <property type="entry name" value="Tetracycline Repressor, domain 2"/>
    <property type="match status" value="1"/>
</dbReference>
<dbReference type="AlphaFoldDB" id="L8P4U6"/>
<dbReference type="Pfam" id="PF13305">
    <property type="entry name" value="TetR_C_33"/>
    <property type="match status" value="1"/>
</dbReference>
<feature type="domain" description="HTH tetR-type" evidence="5">
    <location>
        <begin position="18"/>
        <end position="79"/>
    </location>
</feature>